<proteinExistence type="predicted"/>
<feature type="region of interest" description="Disordered" evidence="1">
    <location>
        <begin position="1"/>
        <end position="81"/>
    </location>
</feature>
<evidence type="ECO:0000256" key="1">
    <source>
        <dbReference type="SAM" id="MobiDB-lite"/>
    </source>
</evidence>
<dbReference type="Proteomes" id="UP000567885">
    <property type="component" value="Unassembled WGS sequence"/>
</dbReference>
<feature type="region of interest" description="Disordered" evidence="1">
    <location>
        <begin position="489"/>
        <end position="529"/>
    </location>
</feature>
<reference evidence="3 4" key="1">
    <citation type="submission" date="2020-05" db="EMBL/GenBank/DDBJ databases">
        <title>Identification and distribution of gene clusters putatively required for synthesis of sphingolipid metabolism inhibitors in phylogenetically diverse species of the filamentous fungus Fusarium.</title>
        <authorList>
            <person name="Kim H.-S."/>
            <person name="Busman M."/>
            <person name="Brown D.W."/>
            <person name="Divon H."/>
            <person name="Uhlig S."/>
            <person name="Proctor R.H."/>
        </authorList>
    </citation>
    <scope>NUCLEOTIDE SEQUENCE [LARGE SCALE GENOMIC DNA]</scope>
    <source>
        <strain evidence="3 4">NRRL 20693</strain>
    </source>
</reference>
<dbReference type="InterPro" id="IPR036047">
    <property type="entry name" value="F-box-like_dom_sf"/>
</dbReference>
<dbReference type="CDD" id="cd09917">
    <property type="entry name" value="F-box_SF"/>
    <property type="match status" value="1"/>
</dbReference>
<dbReference type="SUPFAM" id="SSF81383">
    <property type="entry name" value="F-box domain"/>
    <property type="match status" value="1"/>
</dbReference>
<feature type="region of interest" description="Disordered" evidence="1">
    <location>
        <begin position="984"/>
        <end position="1158"/>
    </location>
</feature>
<organism evidence="3 4">
    <name type="scientific">Fusarium heterosporum</name>
    <dbReference type="NCBI Taxonomy" id="42747"/>
    <lineage>
        <taxon>Eukaryota</taxon>
        <taxon>Fungi</taxon>
        <taxon>Dikarya</taxon>
        <taxon>Ascomycota</taxon>
        <taxon>Pezizomycotina</taxon>
        <taxon>Sordariomycetes</taxon>
        <taxon>Hypocreomycetidae</taxon>
        <taxon>Hypocreales</taxon>
        <taxon>Nectriaceae</taxon>
        <taxon>Fusarium</taxon>
        <taxon>Fusarium heterosporum species complex</taxon>
    </lineage>
</organism>
<dbReference type="EMBL" id="JAAGWQ010000110">
    <property type="protein sequence ID" value="KAF5666263.1"/>
    <property type="molecule type" value="Genomic_DNA"/>
</dbReference>
<evidence type="ECO:0000313" key="4">
    <source>
        <dbReference type="Proteomes" id="UP000567885"/>
    </source>
</evidence>
<keyword evidence="4" id="KW-1185">Reference proteome</keyword>
<dbReference type="Pfam" id="PF25422">
    <property type="entry name" value="DUF7892"/>
    <property type="match status" value="1"/>
</dbReference>
<evidence type="ECO:0000313" key="3">
    <source>
        <dbReference type="EMBL" id="KAF5666263.1"/>
    </source>
</evidence>
<sequence length="1419" mass="158583">MSLEENQGEAPPGLTLTQPASTACDADKVDVQMADGSDYEPSEASSYDPAAALFDNISQPQPQPSKKRRQSQDFTEAQQPKKVRLGETDFASLGESSKLLVDRAEQLQPEIWQYIFSLVSPRDLGRLLAVNKRFRAFLTPFAAGPPAGLNVVPSCLLGLKPDAIWQASRRLFCPRMPAPLKGRTEVQMWRLVCSVSCQFCGSRSQEKPLPSNNEAWRSGPGPGDVCPIFPFCVFTCGTCLRKKGVKEIDLLLSTSFPSFLLPALPPVLVDAEMHVIPPRAMQTGAIPPDTQVTKLFWSEHVEKIKAEFEHVKALGSAAAEEWIKGLEIRGKQALADASRWEKWVGSGGIAQLRMPKISAKAEVIVSATSLPSKPPVNKTSSDNSKQIIEQQERIGNTNDKAPPAMQSDASNQQPRVPVQQKRTKEEVAQLKAQRRADIVGRAMLLDPPLTADTLARIPSFQAALQLITPLDDNAWELLKPRLLAQREEAELRAKQSSDKTPALQEKLTKESEKKPAREPRDVTDEEWDEIQGPVRARISEYANEIIEGWNNGATIKKKNCPQFAADVLLYVRKRFYAEVAKDTAAIVTAGKKPIVEPQEGPWTQRLTLENMKWVFDVKIKPHTESLRKELFLCNGCLGGNGIIKWFGFEGVLQHYAAKHTIALSLGNIVVHWRAEWPEVPPFCAEPLTKEKAYYDISSSNSLPSTGASIQQSYPEFQAGPTPGYAPPVYGVEAPPISHYNSGPPVAMPAINAYGQPGAFTYGVPYPSASYHDAAAYASYPHLFSSGMAYNPQYPAAQGPAPNTFDYGTSYSGHADTNDTTQTVKSQVSRVETIARTAQSIWSKVGTNKKIPPSVRAYVVIWHVANSFEDTYHENLPLTIFIDATSKNKKLRMIRALNGVPCKVCSGNSVFHLPQLVKHYKQEHVDALKSQGLEPWNWRTDMIKLPEDERLATLADKLKDDPIAYSSVKRAIPWVFEQAFGDESVPKPARSVAKDASLTSKPPTQETSTTKAIHRSKEHPRPDDAAQSANRIQQPERSNQPNQPQVAKLPAAALSRAQSDIDSEQDAPLLRPASEVYGSRKYQASAPQARSDALADTDASESNNYTPSDFGRRQRTVRVNSRGAAKVKNEYEREYKPMTRPQSGLAKPRDSMHWRDEKPSDYRDIREQRYSGMEPTHLRDRSASVGNRPRECRSQFIASANTEPIYVDAGRRVDHELSAFRNYHEAEEEVIYIDESGREIGRGRRARDTLPREHKYDLRDDRSFGAYGQSSLSWHGGHGPVRYREQSSQPRHAHADYHYEPPVASQRVYHDYHDARTPPEHPTEAYELVEVRHPDGDYFVRRAIRRDDRPYYVYETHPHPAEQNAYPLQRGMEGPSGYGFDPRANPPFPSQPTPRPDYNDYDPRYPVSTGEPPAYHGHQL</sequence>
<feature type="compositionally biased region" description="Pro residues" evidence="1">
    <location>
        <begin position="1383"/>
        <end position="1394"/>
    </location>
</feature>
<protein>
    <recommendedName>
        <fullName evidence="2">DUF7892 domain-containing protein</fullName>
    </recommendedName>
</protein>
<feature type="region of interest" description="Disordered" evidence="1">
    <location>
        <begin position="1356"/>
        <end position="1419"/>
    </location>
</feature>
<feature type="compositionally biased region" description="Polar residues" evidence="1">
    <location>
        <begin position="1026"/>
        <end position="1044"/>
    </location>
</feature>
<gene>
    <name evidence="3" type="ORF">FHETE_6311</name>
</gene>
<accession>A0A8H5TAN2</accession>
<feature type="compositionally biased region" description="Basic and acidic residues" evidence="1">
    <location>
        <begin position="506"/>
        <end position="522"/>
    </location>
</feature>
<feature type="compositionally biased region" description="Basic and acidic residues" evidence="1">
    <location>
        <begin position="1146"/>
        <end position="1158"/>
    </location>
</feature>
<feature type="compositionally biased region" description="Basic and acidic residues" evidence="1">
    <location>
        <begin position="1126"/>
        <end position="1136"/>
    </location>
</feature>
<feature type="compositionally biased region" description="Polar residues" evidence="1">
    <location>
        <begin position="996"/>
        <end position="1010"/>
    </location>
</feature>
<feature type="region of interest" description="Disordered" evidence="1">
    <location>
        <begin position="393"/>
        <end position="423"/>
    </location>
</feature>
<evidence type="ECO:0000259" key="2">
    <source>
        <dbReference type="Pfam" id="PF25422"/>
    </source>
</evidence>
<name>A0A8H5TAN2_FUSHE</name>
<comment type="caution">
    <text evidence="3">The sequence shown here is derived from an EMBL/GenBank/DDBJ whole genome shotgun (WGS) entry which is preliminary data.</text>
</comment>
<feature type="domain" description="DUF7892" evidence="2">
    <location>
        <begin position="826"/>
        <end position="969"/>
    </location>
</feature>
<dbReference type="OrthoDB" id="2322499at2759"/>
<dbReference type="InterPro" id="IPR057214">
    <property type="entry name" value="DUF7892"/>
</dbReference>